<dbReference type="RefSeq" id="WP_193778978.1">
    <property type="nucleotide sequence ID" value="NZ_JADDOJ010000005.1"/>
</dbReference>
<reference evidence="1 2" key="1">
    <citation type="submission" date="2020-10" db="EMBL/GenBank/DDBJ databases">
        <title>Draft genome of Ramlibacter aquaticus LMG 30558.</title>
        <authorList>
            <person name="Props R."/>
        </authorList>
    </citation>
    <scope>NUCLEOTIDE SEQUENCE [LARGE SCALE GENOMIC DNA]</scope>
    <source>
        <strain evidence="1 2">LMG 30558</strain>
    </source>
</reference>
<protein>
    <recommendedName>
        <fullName evidence="3">DUF4417 domain-containing protein</fullName>
    </recommendedName>
</protein>
<evidence type="ECO:0000313" key="2">
    <source>
        <dbReference type="Proteomes" id="UP000715965"/>
    </source>
</evidence>
<dbReference type="Gene3D" id="3.40.50.2000">
    <property type="entry name" value="Glycogen Phosphorylase B"/>
    <property type="match status" value="1"/>
</dbReference>
<keyword evidence="2" id="KW-1185">Reference proteome</keyword>
<dbReference type="Proteomes" id="UP000715965">
    <property type="component" value="Unassembled WGS sequence"/>
</dbReference>
<evidence type="ECO:0000313" key="1">
    <source>
        <dbReference type="EMBL" id="MBE7939430.1"/>
    </source>
</evidence>
<name>A0ABR9SAQ5_9BURK</name>
<organism evidence="1 2">
    <name type="scientific">Ramlibacter aquaticus</name>
    <dbReference type="NCBI Taxonomy" id="2780094"/>
    <lineage>
        <taxon>Bacteria</taxon>
        <taxon>Pseudomonadati</taxon>
        <taxon>Pseudomonadota</taxon>
        <taxon>Betaproteobacteria</taxon>
        <taxon>Burkholderiales</taxon>
        <taxon>Comamonadaceae</taxon>
        <taxon>Ramlibacter</taxon>
    </lineage>
</organism>
<gene>
    <name evidence="1" type="ORF">IM725_02450</name>
</gene>
<dbReference type="EMBL" id="JADDOJ010000005">
    <property type="protein sequence ID" value="MBE7939430.1"/>
    <property type="molecule type" value="Genomic_DNA"/>
</dbReference>
<comment type="caution">
    <text evidence="1">The sequence shown here is derived from an EMBL/GenBank/DDBJ whole genome shotgun (WGS) entry which is preliminary data.</text>
</comment>
<proteinExistence type="predicted"/>
<evidence type="ECO:0008006" key="3">
    <source>
        <dbReference type="Google" id="ProtNLM"/>
    </source>
</evidence>
<accession>A0ABR9SAQ5</accession>
<sequence>MPLLKPGSLPQRSVSYAFSMFEDLKSRLYTANLKRVVPPVLEVQCTGQARFKHSGNAGDIVYALPAMRSLAAGLPLSLHLKLDTPAYYGKRAHPLGNVTFNQAMFDRLRPLLAAQPGVAACEVWQPGQAVDWDMDRMRDYPFPQQSGHIARWYFLTFAVNADLGQPWLFADPAAEFSDAIVLARSQRYHAPSIDHAFLSAYPRVVFVGVEAEFAEMRQRIPRLEYQPVRDFLELARVIAGARLFIGNQSFPFSVAEALKVRRLLEVCHLCPNVIPEGPQGYDFCYQPQFELLVRRLMA</sequence>